<evidence type="ECO:0000313" key="3">
    <source>
        <dbReference type="Proteomes" id="UP000198769"/>
    </source>
</evidence>
<evidence type="ECO:0000313" key="2">
    <source>
        <dbReference type="EMBL" id="SFN05849.1"/>
    </source>
</evidence>
<dbReference type="EMBL" id="FOVD01000001">
    <property type="protein sequence ID" value="SFN05849.1"/>
    <property type="molecule type" value="Genomic_DNA"/>
</dbReference>
<sequence length="180" mass="20156">MQMKPLTLVLTIVFQLVSFTAFSQQNAGLNSLLDKNDEFIFPQTPDKISKALNVKTIFYEDANDEKYAKWITKSGVLLYASLGNNKTINEMSFDMEDDKGAVVEGLPYQLALNKTTLQQSTAKFSKYGATTEKLGEYTELPGGSKLTFKKGKHYTILMFDRKNLLKSVYLTTELIGPGVN</sequence>
<evidence type="ECO:0008006" key="4">
    <source>
        <dbReference type="Google" id="ProtNLM"/>
    </source>
</evidence>
<feature type="chain" id="PRO_5011756662" description="Beta-lactamase-inhibitor-like, PepSY-like" evidence="1">
    <location>
        <begin position="24"/>
        <end position="180"/>
    </location>
</feature>
<proteinExistence type="predicted"/>
<dbReference type="AlphaFoldDB" id="A0A1I4VY12"/>
<organism evidence="2 3">
    <name type="scientific">Chryseobacterium oleae</name>
    <dbReference type="NCBI Taxonomy" id="491207"/>
    <lineage>
        <taxon>Bacteria</taxon>
        <taxon>Pseudomonadati</taxon>
        <taxon>Bacteroidota</taxon>
        <taxon>Flavobacteriia</taxon>
        <taxon>Flavobacteriales</taxon>
        <taxon>Weeksellaceae</taxon>
        <taxon>Chryseobacterium group</taxon>
        <taxon>Chryseobacterium</taxon>
    </lineage>
</organism>
<name>A0A1I4VY12_CHROL</name>
<accession>A0A1I4VY12</accession>
<feature type="signal peptide" evidence="1">
    <location>
        <begin position="1"/>
        <end position="23"/>
    </location>
</feature>
<evidence type="ECO:0000256" key="1">
    <source>
        <dbReference type="SAM" id="SignalP"/>
    </source>
</evidence>
<gene>
    <name evidence="2" type="ORF">SAMN05421594_0706</name>
</gene>
<dbReference type="Proteomes" id="UP000198769">
    <property type="component" value="Unassembled WGS sequence"/>
</dbReference>
<protein>
    <recommendedName>
        <fullName evidence="4">Beta-lactamase-inhibitor-like, PepSY-like</fullName>
    </recommendedName>
</protein>
<keyword evidence="3" id="KW-1185">Reference proteome</keyword>
<keyword evidence="1" id="KW-0732">Signal</keyword>
<reference evidence="3" key="1">
    <citation type="submission" date="2016-10" db="EMBL/GenBank/DDBJ databases">
        <authorList>
            <person name="Varghese N."/>
            <person name="Submissions S."/>
        </authorList>
    </citation>
    <scope>NUCLEOTIDE SEQUENCE [LARGE SCALE GENOMIC DNA]</scope>
    <source>
        <strain evidence="3">DSM 25575</strain>
    </source>
</reference>